<dbReference type="EMBL" id="AYYZ01000025">
    <property type="protein sequence ID" value="KRM52360.1"/>
    <property type="molecule type" value="Genomic_DNA"/>
</dbReference>
<name>A0A0R1ZC29_9LACO</name>
<feature type="coiled-coil region" evidence="1">
    <location>
        <begin position="6"/>
        <end position="40"/>
    </location>
</feature>
<evidence type="ECO:0000256" key="1">
    <source>
        <dbReference type="SAM" id="Coils"/>
    </source>
</evidence>
<accession>A0A0R1ZC29</accession>
<dbReference type="AlphaFoldDB" id="A0A0R1ZC29"/>
<evidence type="ECO:0000313" key="3">
    <source>
        <dbReference type="Proteomes" id="UP000051291"/>
    </source>
</evidence>
<gene>
    <name evidence="2" type="ORF">FC64_GL000789</name>
</gene>
<keyword evidence="1" id="KW-0175">Coiled coil</keyword>
<sequence>MVKFVNKFAKNKEDEKKKEATELSNEAKYLKEIVELLEEEKTIQSQAASTSNVNKEDK</sequence>
<reference evidence="2 3" key="1">
    <citation type="journal article" date="2015" name="Genome Announc.">
        <title>Expanding the biotechnology potential of lactobacilli through comparative genomics of 213 strains and associated genera.</title>
        <authorList>
            <person name="Sun Z."/>
            <person name="Harris H.M."/>
            <person name="McCann A."/>
            <person name="Guo C."/>
            <person name="Argimon S."/>
            <person name="Zhang W."/>
            <person name="Yang X."/>
            <person name="Jeffery I.B."/>
            <person name="Cooney J.C."/>
            <person name="Kagawa T.F."/>
            <person name="Liu W."/>
            <person name="Song Y."/>
            <person name="Salvetti E."/>
            <person name="Wrobel A."/>
            <person name="Rasinkangas P."/>
            <person name="Parkhill J."/>
            <person name="Rea M.C."/>
            <person name="O'Sullivan O."/>
            <person name="Ritari J."/>
            <person name="Douillard F.P."/>
            <person name="Paul Ross R."/>
            <person name="Yang R."/>
            <person name="Briner A.E."/>
            <person name="Felis G.E."/>
            <person name="de Vos W.M."/>
            <person name="Barrangou R."/>
            <person name="Klaenhammer T.R."/>
            <person name="Caufield P.W."/>
            <person name="Cui Y."/>
            <person name="Zhang H."/>
            <person name="O'Toole P.W."/>
        </authorList>
    </citation>
    <scope>NUCLEOTIDE SEQUENCE [LARGE SCALE GENOMIC DNA]</scope>
    <source>
        <strain evidence="2 3">DSM 20653</strain>
    </source>
</reference>
<protein>
    <submittedName>
        <fullName evidence="2">Uncharacterized protein</fullName>
    </submittedName>
</protein>
<evidence type="ECO:0000313" key="2">
    <source>
        <dbReference type="EMBL" id="KRM52360.1"/>
    </source>
</evidence>
<organism evidence="2 3">
    <name type="scientific">Ligilactobacillus araffinosus DSM 20653</name>
    <dbReference type="NCBI Taxonomy" id="1423820"/>
    <lineage>
        <taxon>Bacteria</taxon>
        <taxon>Bacillati</taxon>
        <taxon>Bacillota</taxon>
        <taxon>Bacilli</taxon>
        <taxon>Lactobacillales</taxon>
        <taxon>Lactobacillaceae</taxon>
        <taxon>Ligilactobacillus</taxon>
    </lineage>
</organism>
<dbReference type="STRING" id="1423820.FC64_GL000789"/>
<dbReference type="PATRIC" id="fig|1423820.4.peg.806"/>
<keyword evidence="3" id="KW-1185">Reference proteome</keyword>
<comment type="caution">
    <text evidence="2">The sequence shown here is derived from an EMBL/GenBank/DDBJ whole genome shotgun (WGS) entry which is preliminary data.</text>
</comment>
<dbReference type="RefSeq" id="WP_202987258.1">
    <property type="nucleotide sequence ID" value="NZ_AYYZ01000025.1"/>
</dbReference>
<dbReference type="Proteomes" id="UP000051291">
    <property type="component" value="Unassembled WGS sequence"/>
</dbReference>
<proteinExistence type="predicted"/>